<accession>G7DY83</accession>
<dbReference type="OrthoDB" id="442921at2759"/>
<dbReference type="RefSeq" id="XP_014570051.1">
    <property type="nucleotide sequence ID" value="XM_014714565.1"/>
</dbReference>
<dbReference type="InterPro" id="IPR029071">
    <property type="entry name" value="Ubiquitin-like_domsf"/>
</dbReference>
<evidence type="ECO:0000313" key="2">
    <source>
        <dbReference type="EMBL" id="GAA95543.1"/>
    </source>
</evidence>
<dbReference type="Pfam" id="PF11976">
    <property type="entry name" value="Rad60-SLD"/>
    <property type="match status" value="1"/>
</dbReference>
<reference evidence="2 3" key="1">
    <citation type="journal article" date="2011" name="J. Gen. Appl. Microbiol.">
        <title>Draft genome sequencing of the enigmatic basidiomycete Mixia osmundae.</title>
        <authorList>
            <person name="Nishida H."/>
            <person name="Nagatsuka Y."/>
            <person name="Sugiyama J."/>
        </authorList>
    </citation>
    <scope>NUCLEOTIDE SEQUENCE [LARGE SCALE GENOMIC DNA]</scope>
    <source>
        <strain evidence="3">CBS 9802 / IAM 14324 / JCM 22182 / KY 12970</strain>
    </source>
</reference>
<dbReference type="HOGENOM" id="CLU_148322_4_4_1"/>
<dbReference type="Proteomes" id="UP000009131">
    <property type="component" value="Unassembled WGS sequence"/>
</dbReference>
<dbReference type="InterPro" id="IPR000626">
    <property type="entry name" value="Ubiquitin-like_dom"/>
</dbReference>
<dbReference type="InterPro" id="IPR022617">
    <property type="entry name" value="Rad60/SUMO-like_dom"/>
</dbReference>
<proteinExistence type="predicted"/>
<dbReference type="CDD" id="cd01763">
    <property type="entry name" value="Ubl_SUMO_like"/>
    <property type="match status" value="1"/>
</dbReference>
<dbReference type="EMBL" id="BABT02000062">
    <property type="protein sequence ID" value="GAA95543.1"/>
    <property type="molecule type" value="Genomic_DNA"/>
</dbReference>
<evidence type="ECO:0000259" key="1">
    <source>
        <dbReference type="PROSITE" id="PS50053"/>
    </source>
</evidence>
<keyword evidence="3" id="KW-1185">Reference proteome</keyword>
<dbReference type="Gene3D" id="3.10.20.90">
    <property type="entry name" value="Phosphatidylinositol 3-kinase Catalytic Subunit, Chain A, domain 1"/>
    <property type="match status" value="1"/>
</dbReference>
<dbReference type="InParanoid" id="G7DY83"/>
<dbReference type="SUPFAM" id="SSF54236">
    <property type="entry name" value="Ubiquitin-like"/>
    <property type="match status" value="1"/>
</dbReference>
<dbReference type="eggNOG" id="KOG1769">
    <property type="taxonomic scope" value="Eukaryota"/>
</dbReference>
<comment type="caution">
    <text evidence="2">The sequence shown here is derived from an EMBL/GenBank/DDBJ whole genome shotgun (WGS) entry which is preliminary data.</text>
</comment>
<sequence length="94" mass="10041">MSEQPETKPDGKISLTVTFPGTAQDGITFAVKPGTACSKLYKAVAAQRGVSENSFVLQIDGTRLNADHTVKMYELEDGDTIEFHVHQVGGSASN</sequence>
<gene>
    <name evidence="2" type="primary">Mo02198</name>
    <name evidence="2" type="ORF">E5Q_02198</name>
</gene>
<dbReference type="PROSITE" id="PS50053">
    <property type="entry name" value="UBIQUITIN_2"/>
    <property type="match status" value="1"/>
</dbReference>
<evidence type="ECO:0000313" key="3">
    <source>
        <dbReference type="Proteomes" id="UP000009131"/>
    </source>
</evidence>
<protein>
    <recommendedName>
        <fullName evidence="1">Ubiquitin-like domain-containing protein</fullName>
    </recommendedName>
</protein>
<dbReference type="STRING" id="764103.G7DY83"/>
<feature type="domain" description="Ubiquitin-like" evidence="1">
    <location>
        <begin position="13"/>
        <end position="90"/>
    </location>
</feature>
<dbReference type="PANTHER" id="PTHR10562">
    <property type="entry name" value="SMALL UBIQUITIN-RELATED MODIFIER"/>
    <property type="match status" value="1"/>
</dbReference>
<organism evidence="2 3">
    <name type="scientific">Mixia osmundae (strain CBS 9802 / IAM 14324 / JCM 22182 / KY 12970)</name>
    <dbReference type="NCBI Taxonomy" id="764103"/>
    <lineage>
        <taxon>Eukaryota</taxon>
        <taxon>Fungi</taxon>
        <taxon>Dikarya</taxon>
        <taxon>Basidiomycota</taxon>
        <taxon>Pucciniomycotina</taxon>
        <taxon>Mixiomycetes</taxon>
        <taxon>Mixiales</taxon>
        <taxon>Mixiaceae</taxon>
        <taxon>Mixia</taxon>
    </lineage>
</organism>
<dbReference type="OMA" id="CTIKVKP"/>
<reference evidence="2 3" key="2">
    <citation type="journal article" date="2012" name="Open Biol.">
        <title>Characteristics of nucleosomes and linker DNA regions on the genome of the basidiomycete Mixia osmundae revealed by mono- and dinucleosome mapping.</title>
        <authorList>
            <person name="Nishida H."/>
            <person name="Kondo S."/>
            <person name="Matsumoto T."/>
            <person name="Suzuki Y."/>
            <person name="Yoshikawa H."/>
            <person name="Taylor T.D."/>
            <person name="Sugiyama J."/>
        </authorList>
    </citation>
    <scope>NUCLEOTIDE SEQUENCE [LARGE SCALE GENOMIC DNA]</scope>
    <source>
        <strain evidence="3">CBS 9802 / IAM 14324 / JCM 22182 / KY 12970</strain>
    </source>
</reference>
<dbReference type="AlphaFoldDB" id="G7DY83"/>
<name>G7DY83_MIXOS</name>